<protein>
    <submittedName>
        <fullName evidence="1">N-acetylmuramoyl-L-alanine amidase</fullName>
    </submittedName>
</protein>
<dbReference type="EMBL" id="QNGD03000003">
    <property type="protein sequence ID" value="RWQ76219.1"/>
    <property type="molecule type" value="Genomic_DNA"/>
</dbReference>
<dbReference type="Proteomes" id="UP000253597">
    <property type="component" value="Unassembled WGS sequence"/>
</dbReference>
<sequence>MGAKVSVNGSPKYKVQNRKGKTYYVSAIEAYVYVK</sequence>
<evidence type="ECO:0000313" key="2">
    <source>
        <dbReference type="Proteomes" id="UP000253597"/>
    </source>
</evidence>
<dbReference type="AlphaFoldDB" id="A0A9X8J3A8"/>
<gene>
    <name evidence="1" type="ORF">DR116_0006730</name>
</gene>
<comment type="caution">
    <text evidence="1">The sequence shown here is derived from an EMBL/GenBank/DDBJ whole genome shotgun (WGS) entry which is preliminary data.</text>
</comment>
<evidence type="ECO:0000313" key="1">
    <source>
        <dbReference type="EMBL" id="RWQ76219.1"/>
    </source>
</evidence>
<accession>A0A9X8J3A8</accession>
<organism evidence="1 2">
    <name type="scientific">Bacillus cereus</name>
    <dbReference type="NCBI Taxonomy" id="1396"/>
    <lineage>
        <taxon>Bacteria</taxon>
        <taxon>Bacillati</taxon>
        <taxon>Bacillota</taxon>
        <taxon>Bacilli</taxon>
        <taxon>Bacillales</taxon>
        <taxon>Bacillaceae</taxon>
        <taxon>Bacillus</taxon>
        <taxon>Bacillus cereus group</taxon>
    </lineage>
</organism>
<proteinExistence type="predicted"/>
<reference evidence="1 2" key="1">
    <citation type="submission" date="2019-01" db="EMBL/GenBank/DDBJ databases">
        <title>Draft genome sequence of heavy metal resistant Bacillus cereus NWUAB01.</title>
        <authorList>
            <person name="Babalola O."/>
            <person name="Aremu B.R."/>
            <person name="Ayangbenro A.S."/>
        </authorList>
    </citation>
    <scope>NUCLEOTIDE SEQUENCE [LARGE SCALE GENOMIC DNA]</scope>
    <source>
        <strain evidence="1 2">NWUAB01</strain>
    </source>
</reference>
<name>A0A9X8J3A8_BACCE</name>